<comment type="similarity">
    <text evidence="2">Belongs to the bacterial solute-binding protein 8 family.</text>
</comment>
<keyword evidence="9" id="KW-1185">Reference proteome</keyword>
<comment type="subcellular location">
    <subcellularLocation>
        <location evidence="1">Cell envelope</location>
    </subcellularLocation>
</comment>
<evidence type="ECO:0000256" key="1">
    <source>
        <dbReference type="ARBA" id="ARBA00004196"/>
    </source>
</evidence>
<feature type="chain" id="PRO_5041640649" evidence="6">
    <location>
        <begin position="19"/>
        <end position="331"/>
    </location>
</feature>
<dbReference type="Gene3D" id="3.40.50.1980">
    <property type="entry name" value="Nitrogenase molybdenum iron protein domain"/>
    <property type="match status" value="2"/>
</dbReference>
<dbReference type="InterPro" id="IPR002491">
    <property type="entry name" value="ABC_transptr_periplasmic_BD"/>
</dbReference>
<dbReference type="SUPFAM" id="SSF53807">
    <property type="entry name" value="Helical backbone' metal receptor"/>
    <property type="match status" value="1"/>
</dbReference>
<dbReference type="AlphaFoldDB" id="A0AA97FGB2"/>
<feature type="domain" description="Fe/B12 periplasmic-binding" evidence="7">
    <location>
        <begin position="61"/>
        <end position="331"/>
    </location>
</feature>
<feature type="region of interest" description="Disordered" evidence="5">
    <location>
        <begin position="25"/>
        <end position="44"/>
    </location>
</feature>
<evidence type="ECO:0000259" key="7">
    <source>
        <dbReference type="PROSITE" id="PS50983"/>
    </source>
</evidence>
<dbReference type="NCBIfam" id="NF008200">
    <property type="entry name" value="PRK10957.1"/>
    <property type="match status" value="1"/>
</dbReference>
<organism evidence="8 9">
    <name type="scientific">Microbacterium betulae</name>
    <dbReference type="NCBI Taxonomy" id="2981139"/>
    <lineage>
        <taxon>Bacteria</taxon>
        <taxon>Bacillati</taxon>
        <taxon>Actinomycetota</taxon>
        <taxon>Actinomycetes</taxon>
        <taxon>Micrococcales</taxon>
        <taxon>Microbacteriaceae</taxon>
        <taxon>Microbacterium</taxon>
    </lineage>
</organism>
<evidence type="ECO:0000256" key="6">
    <source>
        <dbReference type="SAM" id="SignalP"/>
    </source>
</evidence>
<keyword evidence="4 6" id="KW-0732">Signal</keyword>
<evidence type="ECO:0000313" key="8">
    <source>
        <dbReference type="EMBL" id="WOF22961.1"/>
    </source>
</evidence>
<protein>
    <submittedName>
        <fullName evidence="8">Fe2+-enterobactin ABC transporter substrate-binding protein</fullName>
    </submittedName>
</protein>
<evidence type="ECO:0000256" key="2">
    <source>
        <dbReference type="ARBA" id="ARBA00008814"/>
    </source>
</evidence>
<evidence type="ECO:0000256" key="3">
    <source>
        <dbReference type="ARBA" id="ARBA00022448"/>
    </source>
</evidence>
<accession>A0AA97FGB2</accession>
<gene>
    <name evidence="8" type="primary">fepB</name>
    <name evidence="8" type="ORF">N8K70_16440</name>
</gene>
<dbReference type="PROSITE" id="PS50983">
    <property type="entry name" value="FE_B12_PBP"/>
    <property type="match status" value="1"/>
</dbReference>
<feature type="signal peptide" evidence="6">
    <location>
        <begin position="1"/>
        <end position="18"/>
    </location>
</feature>
<dbReference type="Proteomes" id="UP001305498">
    <property type="component" value="Chromosome"/>
</dbReference>
<evidence type="ECO:0000256" key="4">
    <source>
        <dbReference type="ARBA" id="ARBA00022729"/>
    </source>
</evidence>
<dbReference type="PANTHER" id="PTHR30532">
    <property type="entry name" value="IRON III DICITRATE-BINDING PERIPLASMIC PROTEIN"/>
    <property type="match status" value="1"/>
</dbReference>
<reference evidence="8 9" key="1">
    <citation type="submission" date="2023-02" db="EMBL/GenBank/DDBJ databases">
        <title>Microbacterium betulae sp. nov., isolated from birch wood.</title>
        <authorList>
            <person name="Pasciak M."/>
            <person name="Pawlik K.J."/>
            <person name="Martynowski D."/>
            <person name="Laczmanski L."/>
            <person name="Ciekot J."/>
            <person name="Szponar B."/>
            <person name="Wojcik-Fatla A."/>
            <person name="Mackiewicz B."/>
            <person name="Farian E."/>
            <person name="Cholewa G."/>
            <person name="Cholewa A."/>
            <person name="Dutkiewicz J."/>
        </authorList>
    </citation>
    <scope>NUCLEOTIDE SEQUENCE [LARGE SCALE GENOMIC DNA]</scope>
    <source>
        <strain evidence="8 9">AB</strain>
    </source>
</reference>
<sequence length="331" mass="34162">MNNSLPCVVAVVVATALAATVAGCSSRADDDPSAASTDEGSWPRTIEHELGETTIDAQPENIVSTSVTITGTLLAIDAPVTASAATTVSSITDDRGFFSQWADVAEERGLEELYPDLDLDLEAVIAAAPDLIVISTSGADTTADAYDQLSEIAPTVALDYGSQSWQELAVALGEATGLEDDVDATLDAYEAEIEDAASAIEVPEGEANAVVYNGTENDTAFAKAGSPHADLLESLGFAIAAAPEGLDTSEQARSDFAFLSVENAVATLTADTVLLVSGGDDTLESLVDEPVFANAPAIRSGQVYPLGETSFRIDYYSALDIADTLVAELGA</sequence>
<dbReference type="Pfam" id="PF01497">
    <property type="entry name" value="Peripla_BP_2"/>
    <property type="match status" value="1"/>
</dbReference>
<evidence type="ECO:0000313" key="9">
    <source>
        <dbReference type="Proteomes" id="UP001305498"/>
    </source>
</evidence>
<dbReference type="InterPro" id="IPR051313">
    <property type="entry name" value="Bact_iron-sidero_bind"/>
</dbReference>
<dbReference type="GO" id="GO:1901678">
    <property type="term" value="P:iron coordination entity transport"/>
    <property type="evidence" value="ECO:0007669"/>
    <property type="project" value="UniProtKB-ARBA"/>
</dbReference>
<name>A0AA97FGB2_9MICO</name>
<dbReference type="EMBL" id="CP118157">
    <property type="protein sequence ID" value="WOF22961.1"/>
    <property type="molecule type" value="Genomic_DNA"/>
</dbReference>
<dbReference type="KEGG" id="mbet:N8K70_16440"/>
<proteinExistence type="inferred from homology"/>
<dbReference type="GO" id="GO:0030288">
    <property type="term" value="C:outer membrane-bounded periplasmic space"/>
    <property type="evidence" value="ECO:0007669"/>
    <property type="project" value="TreeGrafter"/>
</dbReference>
<keyword evidence="3" id="KW-0813">Transport</keyword>
<dbReference type="FunFam" id="3.40.50.1980:FF:000009">
    <property type="entry name" value="Iron-enterobactin transporter periplasmic binding protein"/>
    <property type="match status" value="1"/>
</dbReference>
<evidence type="ECO:0000256" key="5">
    <source>
        <dbReference type="SAM" id="MobiDB-lite"/>
    </source>
</evidence>
<dbReference type="RefSeq" id="WP_317139432.1">
    <property type="nucleotide sequence ID" value="NZ_CP118157.1"/>
</dbReference>
<dbReference type="PANTHER" id="PTHR30532:SF24">
    <property type="entry name" value="FERRIC ENTEROBACTIN-BINDING PERIPLASMIC PROTEIN FEPB"/>
    <property type="match status" value="1"/>
</dbReference>